<protein>
    <submittedName>
        <fullName evidence="1">Uncharacterized protein</fullName>
    </submittedName>
</protein>
<reference evidence="1 2" key="1">
    <citation type="submission" date="2019-12" db="EMBL/GenBank/DDBJ databases">
        <authorList>
            <person name="Scholz U."/>
            <person name="Mascher M."/>
            <person name="Fiebig A."/>
        </authorList>
    </citation>
    <scope>NUCLEOTIDE SEQUENCE</scope>
</reference>
<accession>A0A7I8J4S6</accession>
<dbReference type="Proteomes" id="UP001189122">
    <property type="component" value="Unassembled WGS sequence"/>
</dbReference>
<dbReference type="EMBL" id="CACRZD030000009">
    <property type="protein sequence ID" value="CAA6665091.1"/>
    <property type="molecule type" value="Genomic_DNA"/>
</dbReference>
<name>A0A7I8J4S6_SPIIN</name>
<dbReference type="EMBL" id="LR743596">
    <property type="protein sequence ID" value="CAA2625744.1"/>
    <property type="molecule type" value="Genomic_DNA"/>
</dbReference>
<gene>
    <name evidence="1" type="ORF">SI7747_09011480</name>
</gene>
<organism evidence="1">
    <name type="scientific">Spirodela intermedia</name>
    <name type="common">Intermediate duckweed</name>
    <dbReference type="NCBI Taxonomy" id="51605"/>
    <lineage>
        <taxon>Eukaryota</taxon>
        <taxon>Viridiplantae</taxon>
        <taxon>Streptophyta</taxon>
        <taxon>Embryophyta</taxon>
        <taxon>Tracheophyta</taxon>
        <taxon>Spermatophyta</taxon>
        <taxon>Magnoliopsida</taxon>
        <taxon>Liliopsida</taxon>
        <taxon>Araceae</taxon>
        <taxon>Lemnoideae</taxon>
        <taxon>Spirodela</taxon>
    </lineage>
</organism>
<evidence type="ECO:0000313" key="2">
    <source>
        <dbReference type="Proteomes" id="UP001189122"/>
    </source>
</evidence>
<keyword evidence="2" id="KW-1185">Reference proteome</keyword>
<proteinExistence type="predicted"/>
<sequence length="35" mass="4459">MLSQSKNFYFQFFSQNVSHNFFQTYMLEHMRFLIF</sequence>
<dbReference type="AlphaFoldDB" id="A0A7I8J4S6"/>
<evidence type="ECO:0000313" key="1">
    <source>
        <dbReference type="EMBL" id="CAA2625744.1"/>
    </source>
</evidence>